<dbReference type="AlphaFoldDB" id="A0A1S3GU38"/>
<dbReference type="PANTHER" id="PTHR19325:SF493">
    <property type="entry name" value="E-SELECTIN"/>
    <property type="match status" value="1"/>
</dbReference>
<dbReference type="InterPro" id="IPR002396">
    <property type="entry name" value="Selectin_superfamily"/>
</dbReference>
<dbReference type="InterPro" id="IPR050350">
    <property type="entry name" value="Compl-Cell_Adhes-Reg"/>
</dbReference>
<feature type="disulfide bond" evidence="6">
    <location>
        <begin position="225"/>
        <end position="252"/>
    </location>
</feature>
<dbReference type="CDD" id="cd00033">
    <property type="entry name" value="CCP"/>
    <property type="match status" value="3"/>
</dbReference>
<gene>
    <name evidence="10" type="primary">LOC106002045</name>
</gene>
<comment type="caution">
    <text evidence="6">Lacks conserved residue(s) required for the propagation of feature annotation.</text>
</comment>
<evidence type="ECO:0000256" key="4">
    <source>
        <dbReference type="ARBA" id="ARBA00023157"/>
    </source>
</evidence>
<protein>
    <submittedName>
        <fullName evidence="10">E-selectin-like</fullName>
    </submittedName>
</protein>
<evidence type="ECO:0000256" key="5">
    <source>
        <dbReference type="ARBA" id="ARBA00023180"/>
    </source>
</evidence>
<dbReference type="GO" id="GO:0016020">
    <property type="term" value="C:membrane"/>
    <property type="evidence" value="ECO:0007669"/>
    <property type="project" value="InterPro"/>
</dbReference>
<evidence type="ECO:0000256" key="2">
    <source>
        <dbReference type="ARBA" id="ARBA00022737"/>
    </source>
</evidence>
<dbReference type="PROSITE" id="PS50923">
    <property type="entry name" value="SUSHI"/>
    <property type="match status" value="3"/>
</dbReference>
<organism evidence="9 10">
    <name type="scientific">Dipodomys ordii</name>
    <name type="common">Ord's kangaroo rat</name>
    <dbReference type="NCBI Taxonomy" id="10020"/>
    <lineage>
        <taxon>Eukaryota</taxon>
        <taxon>Metazoa</taxon>
        <taxon>Chordata</taxon>
        <taxon>Craniata</taxon>
        <taxon>Vertebrata</taxon>
        <taxon>Euteleostomi</taxon>
        <taxon>Mammalia</taxon>
        <taxon>Eutheria</taxon>
        <taxon>Euarchontoglires</taxon>
        <taxon>Glires</taxon>
        <taxon>Rodentia</taxon>
        <taxon>Castorimorpha</taxon>
        <taxon>Heteromyidae</taxon>
        <taxon>Dipodomyinae</taxon>
        <taxon>Dipodomys</taxon>
    </lineage>
</organism>
<evidence type="ECO:0000259" key="8">
    <source>
        <dbReference type="PROSITE" id="PS50923"/>
    </source>
</evidence>
<feature type="disulfide bond" evidence="6">
    <location>
        <begin position="40"/>
        <end position="67"/>
    </location>
</feature>
<feature type="domain" description="Sushi" evidence="8">
    <location>
        <begin position="196"/>
        <end position="254"/>
    </location>
</feature>
<feature type="domain" description="Sushi" evidence="8">
    <location>
        <begin position="83"/>
        <end position="132"/>
    </location>
</feature>
<evidence type="ECO:0000256" key="1">
    <source>
        <dbReference type="ARBA" id="ARBA00022659"/>
    </source>
</evidence>
<dbReference type="PANTHER" id="PTHR19325">
    <property type="entry name" value="COMPLEMENT COMPONENT-RELATED SUSHI DOMAIN-CONTAINING"/>
    <property type="match status" value="1"/>
</dbReference>
<dbReference type="Pfam" id="PF00084">
    <property type="entry name" value="Sushi"/>
    <property type="match status" value="3"/>
</dbReference>
<evidence type="ECO:0000256" key="6">
    <source>
        <dbReference type="PROSITE-ProRule" id="PRU00302"/>
    </source>
</evidence>
<dbReference type="InParanoid" id="A0A1S3GU38"/>
<dbReference type="Gene3D" id="2.10.70.10">
    <property type="entry name" value="Complement Module, domain 1"/>
    <property type="match status" value="3"/>
</dbReference>
<keyword evidence="7" id="KW-0472">Membrane</keyword>
<dbReference type="InterPro" id="IPR000436">
    <property type="entry name" value="Sushi_SCR_CCP_dom"/>
</dbReference>
<keyword evidence="4 6" id="KW-1015">Disulfide bond</keyword>
<keyword evidence="7" id="KW-0812">Transmembrane</keyword>
<name>A0A1S3GU38_DIPOR</name>
<reference evidence="10" key="1">
    <citation type="submission" date="2025-08" db="UniProtKB">
        <authorList>
            <consortium name="RefSeq"/>
        </authorList>
    </citation>
    <scope>IDENTIFICATION</scope>
    <source>
        <tissue evidence="10">Kidney</tissue>
    </source>
</reference>
<dbReference type="SMART" id="SM00032">
    <property type="entry name" value="CCP"/>
    <property type="match status" value="3"/>
</dbReference>
<evidence type="ECO:0000256" key="7">
    <source>
        <dbReference type="SAM" id="Phobius"/>
    </source>
</evidence>
<accession>A0A1S3GU38</accession>
<dbReference type="GO" id="GO:0007155">
    <property type="term" value="P:cell adhesion"/>
    <property type="evidence" value="ECO:0007669"/>
    <property type="project" value="InterPro"/>
</dbReference>
<sequence length="290" mass="29861">SRPLPAAVECRAPPSPANGLSTCSRGPGSFPWNATCSFGCEEGFEVRGAETLMCTSSGRWDREPPVCKAVTCDAVPQPQNGSVKCAHAPAGEFTPKSSCVFRCKEGFRILGAAELACTAQGRWSQAVPSCQGRTQRNSLGQVGFLAGWLSGASPQLLTRPGQRPSAVAGLAMAREAVVRFAAAPLSSALRVSFAAVRCAGLEAPGTMNVSCSGAPVAGAVCRFACPEGWALNGSAALTCGASGSWSGPLPTCEVPAEASLALAAGLSIAGTSFLAVTSFLLWFLKRFWKK</sequence>
<keyword evidence="9" id="KW-1185">Reference proteome</keyword>
<evidence type="ECO:0000256" key="3">
    <source>
        <dbReference type="ARBA" id="ARBA00022837"/>
    </source>
</evidence>
<dbReference type="OrthoDB" id="406096at2759"/>
<evidence type="ECO:0000313" key="9">
    <source>
        <dbReference type="Proteomes" id="UP000081671"/>
    </source>
</evidence>
<feature type="non-terminal residue" evidence="10">
    <location>
        <position position="1"/>
    </location>
</feature>
<feature type="non-terminal residue" evidence="10">
    <location>
        <position position="290"/>
    </location>
</feature>
<dbReference type="PRINTS" id="PR00343">
    <property type="entry name" value="SELECTIN"/>
</dbReference>
<keyword evidence="7" id="KW-1133">Transmembrane helix</keyword>
<dbReference type="GeneID" id="106002045"/>
<feature type="transmembrane region" description="Helical" evidence="7">
    <location>
        <begin position="260"/>
        <end position="284"/>
    </location>
</feature>
<keyword evidence="5" id="KW-0325">Glycoprotein</keyword>
<proteinExistence type="predicted"/>
<evidence type="ECO:0000313" key="10">
    <source>
        <dbReference type="RefSeq" id="XP_012892423.1"/>
    </source>
</evidence>
<keyword evidence="3" id="KW-0106">Calcium</keyword>
<dbReference type="SUPFAM" id="SSF57535">
    <property type="entry name" value="Complement control module/SCR domain"/>
    <property type="match status" value="3"/>
</dbReference>
<dbReference type="InterPro" id="IPR035976">
    <property type="entry name" value="Sushi/SCR/CCP_sf"/>
</dbReference>
<dbReference type="KEGG" id="dord:106002045"/>
<feature type="domain" description="Sushi" evidence="8">
    <location>
        <begin position="8"/>
        <end position="69"/>
    </location>
</feature>
<keyword evidence="2" id="KW-0677">Repeat</keyword>
<dbReference type="RefSeq" id="XP_012892423.1">
    <property type="nucleotide sequence ID" value="XM_013036969.1"/>
</dbReference>
<dbReference type="Proteomes" id="UP000081671">
    <property type="component" value="Unplaced"/>
</dbReference>
<dbReference type="FunFam" id="2.10.70.10:FF:000001">
    <property type="entry name" value="Selectin P"/>
    <property type="match status" value="2"/>
</dbReference>
<feature type="disulfide bond" evidence="6">
    <location>
        <begin position="103"/>
        <end position="130"/>
    </location>
</feature>
<keyword evidence="1 6" id="KW-0768">Sushi</keyword>